<comment type="caution">
    <text evidence="1">The sequence shown here is derived from an EMBL/GenBank/DDBJ whole genome shotgun (WGS) entry which is preliminary data.</text>
</comment>
<dbReference type="Proteomes" id="UP000196386">
    <property type="component" value="Unassembled WGS sequence"/>
</dbReference>
<organism evidence="1 2">
    <name type="scientific">Anaerotruncus colihominis</name>
    <dbReference type="NCBI Taxonomy" id="169435"/>
    <lineage>
        <taxon>Bacteria</taxon>
        <taxon>Bacillati</taxon>
        <taxon>Bacillota</taxon>
        <taxon>Clostridia</taxon>
        <taxon>Eubacteriales</taxon>
        <taxon>Oscillospiraceae</taxon>
        <taxon>Anaerotruncus</taxon>
    </lineage>
</organism>
<sequence length="278" mass="32473">METFYGKLHFDEESPIDKDLYFFERFDFENAVSHFAACGFPVKKILLSKEDYFSELKSGQGRSWGIALDGLISPWEISWEAQRIIHQLHTCQGPGIRGWNKREYYSVEISPSFLNRATEEQINDLWDEFPHHGVEFGWEMYAEPGSKRRFFVFPKDQKEALEGVGLAENQKRYRGLDGKLELPMELVIQKTQKEGLNYFQIGKQYLIEGMLFTYVERDGSHLFTNGFYNLFVDDSRIGTFLPDVASCGREHVAVKDKQYLPLCLPKSLRKYVESMRKQ</sequence>
<evidence type="ECO:0000313" key="1">
    <source>
        <dbReference type="EMBL" id="OUP69354.1"/>
    </source>
</evidence>
<gene>
    <name evidence="1" type="ORF">B5F11_09715</name>
</gene>
<evidence type="ECO:0000313" key="2">
    <source>
        <dbReference type="Proteomes" id="UP000196386"/>
    </source>
</evidence>
<dbReference type="RefSeq" id="WP_087301244.1">
    <property type="nucleotide sequence ID" value="NZ_NFKP01000010.1"/>
</dbReference>
<dbReference type="AlphaFoldDB" id="A0A1Y4MKV1"/>
<reference evidence="2" key="1">
    <citation type="submission" date="2017-04" db="EMBL/GenBank/DDBJ databases">
        <title>Function of individual gut microbiota members based on whole genome sequencing of pure cultures obtained from chicken caecum.</title>
        <authorList>
            <person name="Medvecky M."/>
            <person name="Cejkova D."/>
            <person name="Polansky O."/>
            <person name="Karasova D."/>
            <person name="Kubasova T."/>
            <person name="Cizek A."/>
            <person name="Rychlik I."/>
        </authorList>
    </citation>
    <scope>NUCLEOTIDE SEQUENCE [LARGE SCALE GENOMIC DNA]</scope>
    <source>
        <strain evidence="2">An175</strain>
    </source>
</reference>
<proteinExistence type="predicted"/>
<dbReference type="EMBL" id="NFKP01000010">
    <property type="protein sequence ID" value="OUP69354.1"/>
    <property type="molecule type" value="Genomic_DNA"/>
</dbReference>
<accession>A0A1Y4MKV1</accession>
<protein>
    <submittedName>
        <fullName evidence="1">Uncharacterized protein</fullName>
    </submittedName>
</protein>
<name>A0A1Y4MKV1_9FIRM</name>